<dbReference type="RefSeq" id="YP_009611957.1">
    <property type="nucleotide sequence ID" value="NC_042013.1"/>
</dbReference>
<dbReference type="Gene3D" id="1.10.8.60">
    <property type="match status" value="2"/>
</dbReference>
<keyword evidence="2" id="KW-0547">Nucleotide-binding</keyword>
<keyword evidence="1" id="KW-0677">Repeat</keyword>
<dbReference type="Pfam" id="PF00004">
    <property type="entry name" value="AAA"/>
    <property type="match status" value="1"/>
</dbReference>
<dbReference type="InterPro" id="IPR003593">
    <property type="entry name" value="AAA+_ATPase"/>
</dbReference>
<dbReference type="Pfam" id="PF07724">
    <property type="entry name" value="AAA_2"/>
    <property type="match status" value="1"/>
</dbReference>
<evidence type="ECO:0000313" key="7">
    <source>
        <dbReference type="EMBL" id="ASV44736.1"/>
    </source>
</evidence>
<dbReference type="CDD" id="cd00009">
    <property type="entry name" value="AAA"/>
    <property type="match status" value="1"/>
</dbReference>
<dbReference type="PROSITE" id="PS00870">
    <property type="entry name" value="CLPAB_1"/>
    <property type="match status" value="1"/>
</dbReference>
<dbReference type="GO" id="GO:0008233">
    <property type="term" value="F:peptidase activity"/>
    <property type="evidence" value="ECO:0007669"/>
    <property type="project" value="UniProtKB-KW"/>
</dbReference>
<dbReference type="InterPro" id="IPR003959">
    <property type="entry name" value="ATPase_AAA_core"/>
</dbReference>
<keyword evidence="8" id="KW-1185">Reference proteome</keyword>
<keyword evidence="7" id="KW-0378">Hydrolase</keyword>
<dbReference type="Pfam" id="PF10431">
    <property type="entry name" value="ClpB_D2-small"/>
    <property type="match status" value="1"/>
</dbReference>
<dbReference type="SMART" id="SM01086">
    <property type="entry name" value="ClpB_D2-small"/>
    <property type="match status" value="1"/>
</dbReference>
<dbReference type="InterPro" id="IPR027417">
    <property type="entry name" value="P-loop_NTPase"/>
</dbReference>
<dbReference type="InterPro" id="IPR036628">
    <property type="entry name" value="Clp_N_dom_sf"/>
</dbReference>
<feature type="domain" description="AAA+ ATPase" evidence="5">
    <location>
        <begin position="490"/>
        <end position="661"/>
    </location>
</feature>
<evidence type="ECO:0000259" key="5">
    <source>
        <dbReference type="SMART" id="SM00382"/>
    </source>
</evidence>
<proteinExistence type="predicted"/>
<dbReference type="InterPro" id="IPR004176">
    <property type="entry name" value="Clp_R_N"/>
</dbReference>
<protein>
    <submittedName>
        <fullName evidence="7">ATP-dependent Clp protease ATP-binding subunit</fullName>
    </submittedName>
</protein>
<name>A0A223W0B1_9CAUD</name>
<sequence length="765" mass="84140">MSDYNADRLTAIAEQAKKLAIQNKHEFVTVEHLAAVCLQEEDVNDFLKASRVDVNAVFADIKLFFQSGHLSIRATDNPRPTKAIDEVIQATLANSMFSGVTTFGGIELLYNILSVRDVYVVKFMNERGITQQAIRTYMGPEEAAPSTRKGPSAQSKKGQLDQVLKVLAEYTTNLNERAKAAKIDPLIGRETEIHELVKTTARRTKNNTVLSGPEGVGKTAIVEGLAKLINDNEVPEVIQGATIYSLNVTAIMAGARFRGDMEERVQMVIKAIEFLTEEEKQKVILFIDEIHMIMETGSGSGSGMDIANILKPALARGGLRCIGSTTFDEYRKYFEKDKAFARRFNRIDVNEPSVEDTKRILNGAKRVYEDFHQVTYTNEAIDTVVDLAARYITNRYFPDKAFDIIDAAGATQRIAPEGERKTIIGVNEVELEVSKIAKIPTNTVQSSEVDKLEHLEDDLRNNVFGQEKAIEVLTESVYESRAGLRPSNKTLGSFLFVGPTGVGKTEMARQIADTLGMKLLKYDMSEYMEAHSVAKLIGSPPGYVGYGDGAAGSGKLVSDIETNPYSVLLLDEIEKAHPMVFNMFLQVMDDGKLSSASGKTVNFNNVLLILTSNAGAADAERNTIGFGGGTNSDSIEKEVNRLFAPEFRNRLDAVVPFKGLTPDLMGNIVNKFIKEISDMASAKGVRIEITPEAVEFLSVKGYDPKMGARPMRKTIKELVTKKLSKEMLFGALKNGGTAYIDANEGEINITFSEKFVMAATETETA</sequence>
<dbReference type="InterPro" id="IPR001270">
    <property type="entry name" value="ClpA/B"/>
</dbReference>
<dbReference type="GO" id="GO:0005524">
    <property type="term" value="F:ATP binding"/>
    <property type="evidence" value="ECO:0007669"/>
    <property type="project" value="UniProtKB-KW"/>
</dbReference>
<keyword evidence="4" id="KW-0143">Chaperone</keyword>
<evidence type="ECO:0000256" key="4">
    <source>
        <dbReference type="ARBA" id="ARBA00023186"/>
    </source>
</evidence>
<evidence type="ECO:0000256" key="3">
    <source>
        <dbReference type="ARBA" id="ARBA00022840"/>
    </source>
</evidence>
<dbReference type="GeneID" id="40088295"/>
<dbReference type="OrthoDB" id="2049at10239"/>
<reference evidence="7 8" key="1">
    <citation type="submission" date="2017-06" db="EMBL/GenBank/DDBJ databases">
        <authorList>
            <person name="Kim H.J."/>
            <person name="Triplett B.A."/>
        </authorList>
    </citation>
    <scope>NUCLEOTIDE SEQUENCE [LARGE SCALE GENOMIC DNA]</scope>
</reference>
<dbReference type="InterPro" id="IPR019489">
    <property type="entry name" value="Clp_ATPase_C"/>
</dbReference>
<dbReference type="Pfam" id="PF17871">
    <property type="entry name" value="AAA_lid_9"/>
    <property type="match status" value="1"/>
</dbReference>
<dbReference type="Gene3D" id="3.40.50.300">
    <property type="entry name" value="P-loop containing nucleotide triphosphate hydrolases"/>
    <property type="match status" value="2"/>
</dbReference>
<dbReference type="GO" id="GO:0006508">
    <property type="term" value="P:proteolysis"/>
    <property type="evidence" value="ECO:0007669"/>
    <property type="project" value="UniProtKB-KW"/>
</dbReference>
<dbReference type="SUPFAM" id="SSF81923">
    <property type="entry name" value="Double Clp-N motif"/>
    <property type="match status" value="1"/>
</dbReference>
<dbReference type="SUPFAM" id="SSF52540">
    <property type="entry name" value="P-loop containing nucleoside triphosphate hydrolases"/>
    <property type="match status" value="2"/>
</dbReference>
<evidence type="ECO:0000259" key="6">
    <source>
        <dbReference type="SMART" id="SM01086"/>
    </source>
</evidence>
<dbReference type="EMBL" id="MF403008">
    <property type="protein sequence ID" value="ASV44736.1"/>
    <property type="molecule type" value="Genomic_DNA"/>
</dbReference>
<dbReference type="SMART" id="SM00382">
    <property type="entry name" value="AAA"/>
    <property type="match status" value="2"/>
</dbReference>
<dbReference type="PRINTS" id="PR00300">
    <property type="entry name" value="CLPPROTEASEA"/>
</dbReference>
<dbReference type="PANTHER" id="PTHR11638">
    <property type="entry name" value="ATP-DEPENDENT CLP PROTEASE"/>
    <property type="match status" value="1"/>
</dbReference>
<feature type="domain" description="Clp ATPase C-terminal" evidence="6">
    <location>
        <begin position="660"/>
        <end position="749"/>
    </location>
</feature>
<dbReference type="PANTHER" id="PTHR11638:SF111">
    <property type="entry name" value="ATP-DEPENDENT CLP PROTEASE ATP-BINDING SUBUNIT CLPA"/>
    <property type="match status" value="1"/>
</dbReference>
<keyword evidence="7" id="KW-0645">Protease</keyword>
<evidence type="ECO:0000256" key="1">
    <source>
        <dbReference type="ARBA" id="ARBA00022737"/>
    </source>
</evidence>
<dbReference type="InterPro" id="IPR018368">
    <property type="entry name" value="ClpA/B_CS1"/>
</dbReference>
<dbReference type="InterPro" id="IPR041546">
    <property type="entry name" value="ClpA/ClpB_AAA_lid"/>
</dbReference>
<dbReference type="Pfam" id="PF02861">
    <property type="entry name" value="Clp_N"/>
    <property type="match status" value="1"/>
</dbReference>
<dbReference type="KEGG" id="vg:40088295"/>
<evidence type="ECO:0000256" key="2">
    <source>
        <dbReference type="ARBA" id="ARBA00022741"/>
    </source>
</evidence>
<accession>A0A223W0B1</accession>
<feature type="domain" description="AAA+ ATPase" evidence="5">
    <location>
        <begin position="204"/>
        <end position="354"/>
    </location>
</feature>
<keyword evidence="3 7" id="KW-0067">ATP-binding</keyword>
<evidence type="ECO:0000313" key="8">
    <source>
        <dbReference type="Proteomes" id="UP000223025"/>
    </source>
</evidence>
<dbReference type="GO" id="GO:0034605">
    <property type="term" value="P:cellular response to heat"/>
    <property type="evidence" value="ECO:0007669"/>
    <property type="project" value="TreeGrafter"/>
</dbReference>
<dbReference type="CDD" id="cd19499">
    <property type="entry name" value="RecA-like_ClpB_Hsp104-like"/>
    <property type="match status" value="1"/>
</dbReference>
<dbReference type="Gene3D" id="1.10.1780.10">
    <property type="entry name" value="Clp, N-terminal domain"/>
    <property type="match status" value="1"/>
</dbReference>
<dbReference type="Proteomes" id="UP000223025">
    <property type="component" value="Segment"/>
</dbReference>
<organism evidence="7 8">
    <name type="scientific">Agrobacterium phage Atu_ph07</name>
    <dbReference type="NCBI Taxonomy" id="2024264"/>
    <lineage>
        <taxon>Viruses</taxon>
        <taxon>Duplodnaviria</taxon>
        <taxon>Heunggongvirae</taxon>
        <taxon>Uroviricota</taxon>
        <taxon>Caudoviricetes</taxon>
        <taxon>Polybotosvirus</taxon>
        <taxon>Polybotosvirus Atuph07</taxon>
    </lineage>
</organism>
<dbReference type="GO" id="GO:0016887">
    <property type="term" value="F:ATP hydrolysis activity"/>
    <property type="evidence" value="ECO:0007669"/>
    <property type="project" value="InterPro"/>
</dbReference>
<dbReference type="InterPro" id="IPR050130">
    <property type="entry name" value="ClpA_ClpB"/>
</dbReference>